<evidence type="ECO:0000313" key="2">
    <source>
        <dbReference type="EMBL" id="EHO62393.1"/>
    </source>
</evidence>
<evidence type="ECO:0000313" key="3">
    <source>
        <dbReference type="Proteomes" id="UP000003277"/>
    </source>
</evidence>
<dbReference type="HOGENOM" id="CLU_1265268_0_0_9"/>
<reference evidence="2 3" key="1">
    <citation type="submission" date="2011-11" db="EMBL/GenBank/DDBJ databases">
        <title>The Genome Sequence of Dialister succinatiphilus YIT 11850.</title>
        <authorList>
            <consortium name="The Broad Institute Genome Sequencing Platform"/>
            <person name="Earl A."/>
            <person name="Ward D."/>
            <person name="Feldgarden M."/>
            <person name="Gevers D."/>
            <person name="Morotomi M."/>
            <person name="Young S.K."/>
            <person name="Zeng Q."/>
            <person name="Gargeya S."/>
            <person name="Fitzgerald M."/>
            <person name="Haas B."/>
            <person name="Abouelleil A."/>
            <person name="Alvarado L."/>
            <person name="Arachchi H.M."/>
            <person name="Berlin A."/>
            <person name="Brown A."/>
            <person name="Chapman S.B."/>
            <person name="Dunbar C."/>
            <person name="Gearin G."/>
            <person name="Goldberg J."/>
            <person name="Griggs A."/>
            <person name="Gujja S."/>
            <person name="Heiman D."/>
            <person name="Howarth C."/>
            <person name="Lui A."/>
            <person name="MacDonald P.J.P."/>
            <person name="Montmayeur A."/>
            <person name="Murphy C."/>
            <person name="Neiman D."/>
            <person name="Pearson M."/>
            <person name="Priest M."/>
            <person name="Roberts A."/>
            <person name="Saif S."/>
            <person name="Shea T."/>
            <person name="Sisk P."/>
            <person name="Stolte C."/>
            <person name="Sykes S."/>
            <person name="Wortman J."/>
            <person name="Nusbaum C."/>
            <person name="Birren B."/>
        </authorList>
    </citation>
    <scope>NUCLEOTIDE SEQUENCE [LARGE SCALE GENOMIC DNA]</scope>
    <source>
        <strain evidence="2 3">YIT 11850</strain>
    </source>
</reference>
<dbReference type="AlphaFoldDB" id="H1D245"/>
<name>H1D245_9FIRM</name>
<protein>
    <submittedName>
        <fullName evidence="2">Uncharacterized protein</fullName>
    </submittedName>
</protein>
<keyword evidence="3" id="KW-1185">Reference proteome</keyword>
<proteinExistence type="predicted"/>
<dbReference type="PATRIC" id="fig|742743.3.peg.1711"/>
<keyword evidence="1" id="KW-0732">Signal</keyword>
<comment type="caution">
    <text evidence="2">The sequence shown here is derived from an EMBL/GenBank/DDBJ whole genome shotgun (WGS) entry which is preliminary data.</text>
</comment>
<feature type="signal peptide" evidence="1">
    <location>
        <begin position="1"/>
        <end position="25"/>
    </location>
</feature>
<dbReference type="Proteomes" id="UP000003277">
    <property type="component" value="Unassembled WGS sequence"/>
</dbReference>
<sequence>MKRFQKWTLVLGVSLAFSWGGMAEAFEPYYLNGDKTYPMIQNTGGIYNDGATGLFLDLSTLTVEDVFEDGLQTKVKIVDVKSAQTYTESWIHVRYSVDGKAWALGQDGRWREIPSNTEDPAALTVYFIRQAMTDDSTRDRLSGEIDQIMETKKDNPGKTAPDDAIPLMDVQAPLAQNGVKEKGSVQKGNDDADQVTVTITEAPKVEITSTPPPQVDIT</sequence>
<feature type="chain" id="PRO_5003548390" evidence="1">
    <location>
        <begin position="26"/>
        <end position="218"/>
    </location>
</feature>
<evidence type="ECO:0000256" key="1">
    <source>
        <dbReference type="SAM" id="SignalP"/>
    </source>
</evidence>
<accession>H1D245</accession>
<gene>
    <name evidence="2" type="ORF">HMPREF9453_01683</name>
</gene>
<dbReference type="EMBL" id="ADLT01000053">
    <property type="protein sequence ID" value="EHO62393.1"/>
    <property type="molecule type" value="Genomic_DNA"/>
</dbReference>
<organism evidence="2 3">
    <name type="scientific">Dialister succinatiphilus YIT 11850</name>
    <dbReference type="NCBI Taxonomy" id="742743"/>
    <lineage>
        <taxon>Bacteria</taxon>
        <taxon>Bacillati</taxon>
        <taxon>Bacillota</taxon>
        <taxon>Negativicutes</taxon>
        <taxon>Veillonellales</taxon>
        <taxon>Veillonellaceae</taxon>
        <taxon>Dialister</taxon>
    </lineage>
</organism>